<protein>
    <submittedName>
        <fullName evidence="1">Uncharacterized protein</fullName>
    </submittedName>
</protein>
<dbReference type="InterPro" id="IPR025144">
    <property type="entry name" value="DUF4085"/>
</dbReference>
<name>A0A645CX25_9ZZZZ</name>
<accession>A0A645CX25</accession>
<dbReference type="EMBL" id="VSSQ01030761">
    <property type="protein sequence ID" value="MPM81405.1"/>
    <property type="molecule type" value="Genomic_DNA"/>
</dbReference>
<sequence>MKFFTKEYQRDMGRTDIHLLMRATRKAEKFDETYYLDLYKKELKNFLQEQKEICEMMEEDEFDETDWDEISVMDEKGNMVSVSEFMSQEEVEHLRNSILEEEREASENFEMEEYDELKLTEQFAENHKYEIEFLKNNLPKDILKDVADIRVLALNKASKDIKKKIEKYCKENEKTTEKVMEDYFNYFKIIEEQIPQKILDNYDFHDCKILSVKKVGDDIVFDLDNSGGFTDINKIIYRNGQIIENNLEENSYWIYVEIYKVDELYEFHIGISSNNEYDYDYITLRASDVDFE</sequence>
<evidence type="ECO:0000313" key="1">
    <source>
        <dbReference type="EMBL" id="MPM81405.1"/>
    </source>
</evidence>
<comment type="caution">
    <text evidence="1">The sequence shown here is derived from an EMBL/GenBank/DDBJ whole genome shotgun (WGS) entry which is preliminary data.</text>
</comment>
<reference evidence="1" key="1">
    <citation type="submission" date="2019-08" db="EMBL/GenBank/DDBJ databases">
        <authorList>
            <person name="Kucharzyk K."/>
            <person name="Murdoch R.W."/>
            <person name="Higgins S."/>
            <person name="Loffler F."/>
        </authorList>
    </citation>
    <scope>NUCLEOTIDE SEQUENCE</scope>
</reference>
<organism evidence="1">
    <name type="scientific">bioreactor metagenome</name>
    <dbReference type="NCBI Taxonomy" id="1076179"/>
    <lineage>
        <taxon>unclassified sequences</taxon>
        <taxon>metagenomes</taxon>
        <taxon>ecological metagenomes</taxon>
    </lineage>
</organism>
<dbReference type="AlphaFoldDB" id="A0A645CX25"/>
<proteinExistence type="predicted"/>
<gene>
    <name evidence="1" type="ORF">SDC9_128458</name>
</gene>
<dbReference type="Pfam" id="PF13315">
    <property type="entry name" value="DUF4085"/>
    <property type="match status" value="1"/>
</dbReference>